<dbReference type="PANTHER" id="PTHR44324">
    <property type="entry name" value="WD40 REPEAT DOMAIN 95"/>
    <property type="match status" value="1"/>
</dbReference>
<evidence type="ECO:0000313" key="6">
    <source>
        <dbReference type="Proteomes" id="UP000261420"/>
    </source>
</evidence>
<dbReference type="Proteomes" id="UP000261420">
    <property type="component" value="Unplaced"/>
</dbReference>
<dbReference type="PROSITE" id="PS00018">
    <property type="entry name" value="EF_HAND_1"/>
    <property type="match status" value="1"/>
</dbReference>
<evidence type="ECO:0000256" key="3">
    <source>
        <dbReference type="ARBA" id="ARBA00022837"/>
    </source>
</evidence>
<evidence type="ECO:0000259" key="4">
    <source>
        <dbReference type="PROSITE" id="PS50222"/>
    </source>
</evidence>
<sequence length="191" mass="21996">MADKTNKVPEERTGPVKRDQMFSAEDIPEIVRVFREADADGSGGLDMDEFRVAIEQFYGSVNKEDLEVLHMQIDANGDKNVDLCELLNFLMDRKTASERLDFKNQPFPKPFKIIPVDNQRAIVRYLSVSSNGVFTMWTDSFDISYEIPLYKTQQTIRFFKVTLDQHVGLTAISFDESQRRLITMSQDGKVR</sequence>
<dbReference type="GO" id="GO:0005509">
    <property type="term" value="F:calcium ion binding"/>
    <property type="evidence" value="ECO:0007669"/>
    <property type="project" value="InterPro"/>
</dbReference>
<reference evidence="5" key="1">
    <citation type="submission" date="2025-08" db="UniProtKB">
        <authorList>
            <consortium name="Ensembl"/>
        </authorList>
    </citation>
    <scope>IDENTIFICATION</scope>
</reference>
<dbReference type="Ensembl" id="ENSSDUT00000014409.1">
    <property type="protein sequence ID" value="ENSSDUP00000014140.1"/>
    <property type="gene ID" value="ENSSDUG00000010238.1"/>
</dbReference>
<reference evidence="5" key="2">
    <citation type="submission" date="2025-09" db="UniProtKB">
        <authorList>
            <consortium name="Ensembl"/>
        </authorList>
    </citation>
    <scope>IDENTIFICATION</scope>
</reference>
<name>A0A3B4U8M9_SERDU</name>
<dbReference type="AlphaFoldDB" id="A0A3B4U8M9"/>
<dbReference type="InterPro" id="IPR051242">
    <property type="entry name" value="WD-EF-hand_domain"/>
</dbReference>
<evidence type="ECO:0000313" key="5">
    <source>
        <dbReference type="Ensembl" id="ENSSDUP00000014140.1"/>
    </source>
</evidence>
<dbReference type="GeneTree" id="ENSGT00940000168052"/>
<proteinExistence type="predicted"/>
<dbReference type="PROSITE" id="PS50222">
    <property type="entry name" value="EF_HAND_2"/>
    <property type="match status" value="1"/>
</dbReference>
<protein>
    <recommendedName>
        <fullName evidence="4">EF-hand domain-containing protein</fullName>
    </recommendedName>
</protein>
<dbReference type="PANTHER" id="PTHR44324:SF6">
    <property type="entry name" value="EF-HAND CALCIUM BINDING DOMAIN 8"/>
    <property type="match status" value="1"/>
</dbReference>
<accession>A0A3B4U8M9</accession>
<dbReference type="InterPro" id="IPR002048">
    <property type="entry name" value="EF_hand_dom"/>
</dbReference>
<organism evidence="5 6">
    <name type="scientific">Seriola dumerili</name>
    <name type="common">Greater amberjack</name>
    <name type="synonym">Caranx dumerili</name>
    <dbReference type="NCBI Taxonomy" id="41447"/>
    <lineage>
        <taxon>Eukaryota</taxon>
        <taxon>Metazoa</taxon>
        <taxon>Chordata</taxon>
        <taxon>Craniata</taxon>
        <taxon>Vertebrata</taxon>
        <taxon>Euteleostomi</taxon>
        <taxon>Actinopterygii</taxon>
        <taxon>Neopterygii</taxon>
        <taxon>Teleostei</taxon>
        <taxon>Neoteleostei</taxon>
        <taxon>Acanthomorphata</taxon>
        <taxon>Carangaria</taxon>
        <taxon>Carangiformes</taxon>
        <taxon>Carangidae</taxon>
        <taxon>Seriola</taxon>
    </lineage>
</organism>
<keyword evidence="2" id="KW-0677">Repeat</keyword>
<keyword evidence="1" id="KW-0479">Metal-binding</keyword>
<dbReference type="InterPro" id="IPR018247">
    <property type="entry name" value="EF_Hand_1_Ca_BS"/>
</dbReference>
<evidence type="ECO:0000256" key="2">
    <source>
        <dbReference type="ARBA" id="ARBA00022737"/>
    </source>
</evidence>
<keyword evidence="3" id="KW-0106">Calcium</keyword>
<feature type="domain" description="EF-hand" evidence="4">
    <location>
        <begin position="25"/>
        <end position="60"/>
    </location>
</feature>
<dbReference type="Gene3D" id="1.10.238.10">
    <property type="entry name" value="EF-hand"/>
    <property type="match status" value="1"/>
</dbReference>
<keyword evidence="6" id="KW-1185">Reference proteome</keyword>
<dbReference type="InterPro" id="IPR011992">
    <property type="entry name" value="EF-hand-dom_pair"/>
</dbReference>
<dbReference type="SMART" id="SM00054">
    <property type="entry name" value="EFh"/>
    <property type="match status" value="2"/>
</dbReference>
<evidence type="ECO:0000256" key="1">
    <source>
        <dbReference type="ARBA" id="ARBA00022723"/>
    </source>
</evidence>
<dbReference type="SUPFAM" id="SSF47473">
    <property type="entry name" value="EF-hand"/>
    <property type="match status" value="1"/>
</dbReference>
<dbReference type="Pfam" id="PF13202">
    <property type="entry name" value="EF-hand_5"/>
    <property type="match status" value="1"/>
</dbReference>